<proteinExistence type="predicted"/>
<feature type="region of interest" description="Disordered" evidence="1">
    <location>
        <begin position="33"/>
        <end position="60"/>
    </location>
</feature>
<feature type="compositionally biased region" description="Polar residues" evidence="1">
    <location>
        <begin position="33"/>
        <end position="45"/>
    </location>
</feature>
<evidence type="ECO:0000313" key="2">
    <source>
        <dbReference type="EMBL" id="KAH3871694.1"/>
    </source>
</evidence>
<organism evidence="2 3">
    <name type="scientific">Dreissena polymorpha</name>
    <name type="common">Zebra mussel</name>
    <name type="synonym">Mytilus polymorpha</name>
    <dbReference type="NCBI Taxonomy" id="45954"/>
    <lineage>
        <taxon>Eukaryota</taxon>
        <taxon>Metazoa</taxon>
        <taxon>Spiralia</taxon>
        <taxon>Lophotrochozoa</taxon>
        <taxon>Mollusca</taxon>
        <taxon>Bivalvia</taxon>
        <taxon>Autobranchia</taxon>
        <taxon>Heteroconchia</taxon>
        <taxon>Euheterodonta</taxon>
        <taxon>Imparidentia</taxon>
        <taxon>Neoheterodontei</taxon>
        <taxon>Myida</taxon>
        <taxon>Dreissenoidea</taxon>
        <taxon>Dreissenidae</taxon>
        <taxon>Dreissena</taxon>
    </lineage>
</organism>
<name>A0A9D4RKG5_DREPO</name>
<keyword evidence="3" id="KW-1185">Reference proteome</keyword>
<dbReference type="EMBL" id="JAIWYP010000002">
    <property type="protein sequence ID" value="KAH3871694.1"/>
    <property type="molecule type" value="Genomic_DNA"/>
</dbReference>
<dbReference type="Proteomes" id="UP000828390">
    <property type="component" value="Unassembled WGS sequence"/>
</dbReference>
<sequence>MSELLKLDGGRLKTIFPKVDIAVRIYLTIPSNNSKGERSFSTSPCEKNLTEEYPESGKVN</sequence>
<evidence type="ECO:0000313" key="3">
    <source>
        <dbReference type="Proteomes" id="UP000828390"/>
    </source>
</evidence>
<accession>A0A9D4RKG5</accession>
<comment type="caution">
    <text evidence="2">The sequence shown here is derived from an EMBL/GenBank/DDBJ whole genome shotgun (WGS) entry which is preliminary data.</text>
</comment>
<reference evidence="2" key="2">
    <citation type="submission" date="2020-11" db="EMBL/GenBank/DDBJ databases">
        <authorList>
            <person name="McCartney M.A."/>
            <person name="Auch B."/>
            <person name="Kono T."/>
            <person name="Mallez S."/>
            <person name="Becker A."/>
            <person name="Gohl D.M."/>
            <person name="Silverstein K.A.T."/>
            <person name="Koren S."/>
            <person name="Bechman K.B."/>
            <person name="Herman A."/>
            <person name="Abrahante J.E."/>
            <person name="Garbe J."/>
        </authorList>
    </citation>
    <scope>NUCLEOTIDE SEQUENCE</scope>
    <source>
        <strain evidence="2">Duluth1</strain>
        <tissue evidence="2">Whole animal</tissue>
    </source>
</reference>
<evidence type="ECO:0000256" key="1">
    <source>
        <dbReference type="SAM" id="MobiDB-lite"/>
    </source>
</evidence>
<gene>
    <name evidence="2" type="ORF">DPMN_034905</name>
</gene>
<reference evidence="2" key="1">
    <citation type="journal article" date="2019" name="bioRxiv">
        <title>The Genome of the Zebra Mussel, Dreissena polymorpha: A Resource for Invasive Species Research.</title>
        <authorList>
            <person name="McCartney M.A."/>
            <person name="Auch B."/>
            <person name="Kono T."/>
            <person name="Mallez S."/>
            <person name="Zhang Y."/>
            <person name="Obille A."/>
            <person name="Becker A."/>
            <person name="Abrahante J.E."/>
            <person name="Garbe J."/>
            <person name="Badalamenti J.P."/>
            <person name="Herman A."/>
            <person name="Mangelson H."/>
            <person name="Liachko I."/>
            <person name="Sullivan S."/>
            <person name="Sone E.D."/>
            <person name="Koren S."/>
            <person name="Silverstein K.A.T."/>
            <person name="Beckman K.B."/>
            <person name="Gohl D.M."/>
        </authorList>
    </citation>
    <scope>NUCLEOTIDE SEQUENCE</scope>
    <source>
        <strain evidence="2">Duluth1</strain>
        <tissue evidence="2">Whole animal</tissue>
    </source>
</reference>
<protein>
    <submittedName>
        <fullName evidence="2">Uncharacterized protein</fullName>
    </submittedName>
</protein>
<dbReference type="AlphaFoldDB" id="A0A9D4RKG5"/>